<dbReference type="Proteomes" id="UP001165065">
    <property type="component" value="Unassembled WGS sequence"/>
</dbReference>
<protein>
    <submittedName>
        <fullName evidence="1">Uncharacterized protein</fullName>
    </submittedName>
</protein>
<name>A0A9W7LFR1_9STRA</name>
<accession>A0A9W7LFR1</accession>
<dbReference type="Gene3D" id="1.25.10.10">
    <property type="entry name" value="Leucine-rich Repeat Variant"/>
    <property type="match status" value="1"/>
</dbReference>
<organism evidence="1 2">
    <name type="scientific">Triparma columacea</name>
    <dbReference type="NCBI Taxonomy" id="722753"/>
    <lineage>
        <taxon>Eukaryota</taxon>
        <taxon>Sar</taxon>
        <taxon>Stramenopiles</taxon>
        <taxon>Ochrophyta</taxon>
        <taxon>Bolidophyceae</taxon>
        <taxon>Parmales</taxon>
        <taxon>Triparmaceae</taxon>
        <taxon>Triparma</taxon>
    </lineage>
</organism>
<evidence type="ECO:0000313" key="2">
    <source>
        <dbReference type="Proteomes" id="UP001165065"/>
    </source>
</evidence>
<dbReference type="InterPro" id="IPR016024">
    <property type="entry name" value="ARM-type_fold"/>
</dbReference>
<dbReference type="SUPFAM" id="SSF48371">
    <property type="entry name" value="ARM repeat"/>
    <property type="match status" value="1"/>
</dbReference>
<dbReference type="InterPro" id="IPR011989">
    <property type="entry name" value="ARM-like"/>
</dbReference>
<sequence>MTPWPPTAADLLSPSTQLTALQVCLQRLTEDVEDMANVFPVAAGQPGLLAALASLAREEGEAGLLAMTILAYLARVFTLAPLLTSTEGLPIGPCHERVVANAGVLELLVVGIENNPEMACSVLASFCVSRGTKQTIHDHPGLVDAVAKALHEHKTMMAAFLFFGLAGSPALQVPLAHNPAVLGALLGVLEGCDDDKVIEYTVAAVSELTKPEENRAIMAEGGRFADVLRNHRGERGAEAGLANLQ</sequence>
<comment type="caution">
    <text evidence="1">The sequence shown here is derived from an EMBL/GenBank/DDBJ whole genome shotgun (WGS) entry which is preliminary data.</text>
</comment>
<gene>
    <name evidence="1" type="ORF">TrCOL_g10810</name>
</gene>
<reference evidence="2" key="1">
    <citation type="journal article" date="2023" name="Commun. Biol.">
        <title>Genome analysis of Parmales, the sister group of diatoms, reveals the evolutionary specialization of diatoms from phago-mixotrophs to photoautotrophs.</title>
        <authorList>
            <person name="Ban H."/>
            <person name="Sato S."/>
            <person name="Yoshikawa S."/>
            <person name="Yamada K."/>
            <person name="Nakamura Y."/>
            <person name="Ichinomiya M."/>
            <person name="Sato N."/>
            <person name="Blanc-Mathieu R."/>
            <person name="Endo H."/>
            <person name="Kuwata A."/>
            <person name="Ogata H."/>
        </authorList>
    </citation>
    <scope>NUCLEOTIDE SEQUENCE [LARGE SCALE GENOMIC DNA]</scope>
</reference>
<keyword evidence="2" id="KW-1185">Reference proteome</keyword>
<dbReference type="AlphaFoldDB" id="A0A9W7LFR1"/>
<dbReference type="EMBL" id="BRYA01000434">
    <property type="protein sequence ID" value="GMI48789.1"/>
    <property type="molecule type" value="Genomic_DNA"/>
</dbReference>
<proteinExistence type="predicted"/>
<evidence type="ECO:0000313" key="1">
    <source>
        <dbReference type="EMBL" id="GMI48789.1"/>
    </source>
</evidence>